<keyword evidence="4 5" id="KW-0418">Kinase</keyword>
<comment type="similarity">
    <text evidence="5">Belongs to the pyruvate, phosphate/water dikinase regulatory protein family. PDRP subfamily.</text>
</comment>
<dbReference type="Pfam" id="PF03618">
    <property type="entry name" value="Kinase-PPPase"/>
    <property type="match status" value="1"/>
</dbReference>
<gene>
    <name evidence="6" type="ORF">H9L22_13335</name>
</gene>
<comment type="function">
    <text evidence="5">Bifunctional serine/threonine kinase and phosphorylase involved in the regulation of the pyruvate, phosphate dikinase (PPDK) by catalyzing its phosphorylation/dephosphorylation.</text>
</comment>
<dbReference type="RefSeq" id="WP_187720353.1">
    <property type="nucleotide sequence ID" value="NZ_CP060789.1"/>
</dbReference>
<dbReference type="NCBIfam" id="NF003742">
    <property type="entry name" value="PRK05339.1"/>
    <property type="match status" value="1"/>
</dbReference>
<keyword evidence="7" id="KW-1185">Reference proteome</keyword>
<evidence type="ECO:0000313" key="6">
    <source>
        <dbReference type="EMBL" id="QNP55217.1"/>
    </source>
</evidence>
<dbReference type="GO" id="GO:0004674">
    <property type="term" value="F:protein serine/threonine kinase activity"/>
    <property type="evidence" value="ECO:0007669"/>
    <property type="project" value="UniProtKB-UniRule"/>
</dbReference>
<proteinExistence type="inferred from homology"/>
<dbReference type="GO" id="GO:0043531">
    <property type="term" value="F:ADP binding"/>
    <property type="evidence" value="ECO:0007669"/>
    <property type="project" value="UniProtKB-UniRule"/>
</dbReference>
<dbReference type="GO" id="GO:0016776">
    <property type="term" value="F:phosphotransferase activity, phosphate group as acceptor"/>
    <property type="evidence" value="ECO:0007669"/>
    <property type="project" value="UniProtKB-UniRule"/>
</dbReference>
<protein>
    <recommendedName>
        <fullName evidence="5">Putative pyruvate, phosphate dikinase regulatory protein</fullName>
        <shortName evidence="5">PPDK regulatory protein</shortName>
        <ecNumber evidence="5">2.7.11.32</ecNumber>
        <ecNumber evidence="5">2.7.4.27</ecNumber>
    </recommendedName>
</protein>
<dbReference type="InterPro" id="IPR005177">
    <property type="entry name" value="Kinase-pyrophosphorylase"/>
</dbReference>
<dbReference type="EC" id="2.7.4.27" evidence="5"/>
<keyword evidence="2 5" id="KW-0808">Transferase</keyword>
<accession>A0A7H0H3V1</accession>
<evidence type="ECO:0000256" key="1">
    <source>
        <dbReference type="ARBA" id="ARBA00022527"/>
    </source>
</evidence>
<evidence type="ECO:0000313" key="7">
    <source>
        <dbReference type="Proteomes" id="UP000516117"/>
    </source>
</evidence>
<evidence type="ECO:0000256" key="4">
    <source>
        <dbReference type="ARBA" id="ARBA00022777"/>
    </source>
</evidence>
<reference evidence="6 7" key="1">
    <citation type="submission" date="2020-08" db="EMBL/GenBank/DDBJ databases">
        <title>Genome sequence of Tessaracoccus defluvii JCM 17540T.</title>
        <authorList>
            <person name="Hyun D.-W."/>
            <person name="Bae J.-W."/>
        </authorList>
    </citation>
    <scope>NUCLEOTIDE SEQUENCE [LARGE SCALE GENOMIC DNA]</scope>
    <source>
        <strain evidence="6 7">JCM 17540</strain>
    </source>
</reference>
<evidence type="ECO:0000256" key="3">
    <source>
        <dbReference type="ARBA" id="ARBA00022741"/>
    </source>
</evidence>
<sequence>MSAESLEIHVIADSTGETAARIARAAVTQFPTRRFTIVRHRKLSATSDLLNALEGIRGADVPVAVFFTLVNEELAALVTNFCRDAHIPFADLMTDAMRALEEISGIPADQVPMRPLGVEADYFVRMAAIDFAVRNDDGALPQTLREADICLIGPSRSGKTPLSIYLAYLGYKAVNVPLVPGIAPPKELFEVDRWRLIGLTMDAERLLRIRGERVRGMGGFGTKDGYADLVKIYDELDEIGKIQRRLGCPIIDTTGVAVEEAAARIIDVVDDRAVKVGARLRRPPAWGRRAIAGGPERR</sequence>
<dbReference type="EMBL" id="CP060789">
    <property type="protein sequence ID" value="QNP55217.1"/>
    <property type="molecule type" value="Genomic_DNA"/>
</dbReference>
<comment type="catalytic activity">
    <reaction evidence="5">
        <text>N(tele)-phospho-L-histidyl/O-phospho-L-threonyl-[pyruvate, phosphate dikinase] + phosphate + H(+) = N(tele)-phospho-L-histidyl/L-threonyl-[pyruvate, phosphate dikinase] + diphosphate</text>
        <dbReference type="Rhea" id="RHEA:43696"/>
        <dbReference type="Rhea" id="RHEA-COMP:10650"/>
        <dbReference type="Rhea" id="RHEA-COMP:10651"/>
        <dbReference type="ChEBI" id="CHEBI:15378"/>
        <dbReference type="ChEBI" id="CHEBI:30013"/>
        <dbReference type="ChEBI" id="CHEBI:33019"/>
        <dbReference type="ChEBI" id="CHEBI:43474"/>
        <dbReference type="ChEBI" id="CHEBI:61977"/>
        <dbReference type="ChEBI" id="CHEBI:83586"/>
        <dbReference type="EC" id="2.7.4.27"/>
    </reaction>
</comment>
<keyword evidence="3 5" id="KW-0547">Nucleotide-binding</keyword>
<name>A0A7H0H3V1_9ACTN</name>
<dbReference type="KEGG" id="tdf:H9L22_13335"/>
<dbReference type="GO" id="GO:0005524">
    <property type="term" value="F:ATP binding"/>
    <property type="evidence" value="ECO:0007669"/>
    <property type="project" value="InterPro"/>
</dbReference>
<dbReference type="InterPro" id="IPR026565">
    <property type="entry name" value="PPDK_reg"/>
</dbReference>
<evidence type="ECO:0000256" key="5">
    <source>
        <dbReference type="HAMAP-Rule" id="MF_00921"/>
    </source>
</evidence>
<dbReference type="EC" id="2.7.11.32" evidence="5"/>
<dbReference type="Proteomes" id="UP000516117">
    <property type="component" value="Chromosome"/>
</dbReference>
<evidence type="ECO:0000256" key="2">
    <source>
        <dbReference type="ARBA" id="ARBA00022679"/>
    </source>
</evidence>
<dbReference type="PANTHER" id="PTHR31756:SF3">
    <property type="entry name" value="PYRUVATE, PHOSPHATE DIKINASE REGULATORY PROTEIN 1, CHLOROPLASTIC"/>
    <property type="match status" value="1"/>
</dbReference>
<comment type="catalytic activity">
    <reaction evidence="5">
        <text>N(tele)-phospho-L-histidyl/L-threonyl-[pyruvate, phosphate dikinase] + ADP = N(tele)-phospho-L-histidyl/O-phospho-L-threonyl-[pyruvate, phosphate dikinase] + AMP + H(+)</text>
        <dbReference type="Rhea" id="RHEA:43692"/>
        <dbReference type="Rhea" id="RHEA-COMP:10650"/>
        <dbReference type="Rhea" id="RHEA-COMP:10651"/>
        <dbReference type="ChEBI" id="CHEBI:15378"/>
        <dbReference type="ChEBI" id="CHEBI:30013"/>
        <dbReference type="ChEBI" id="CHEBI:61977"/>
        <dbReference type="ChEBI" id="CHEBI:83586"/>
        <dbReference type="ChEBI" id="CHEBI:456215"/>
        <dbReference type="ChEBI" id="CHEBI:456216"/>
        <dbReference type="EC" id="2.7.11.32"/>
    </reaction>
</comment>
<dbReference type="PANTHER" id="PTHR31756">
    <property type="entry name" value="PYRUVATE, PHOSPHATE DIKINASE REGULATORY PROTEIN 1, CHLOROPLASTIC"/>
    <property type="match status" value="1"/>
</dbReference>
<feature type="binding site" evidence="5">
    <location>
        <begin position="153"/>
        <end position="160"/>
    </location>
    <ligand>
        <name>ADP</name>
        <dbReference type="ChEBI" id="CHEBI:456216"/>
    </ligand>
</feature>
<organism evidence="6 7">
    <name type="scientific">Tessaracoccus defluvii</name>
    <dbReference type="NCBI Taxonomy" id="1285901"/>
    <lineage>
        <taxon>Bacteria</taxon>
        <taxon>Bacillati</taxon>
        <taxon>Actinomycetota</taxon>
        <taxon>Actinomycetes</taxon>
        <taxon>Propionibacteriales</taxon>
        <taxon>Propionibacteriaceae</taxon>
        <taxon>Tessaracoccus</taxon>
    </lineage>
</organism>
<keyword evidence="1 5" id="KW-0723">Serine/threonine-protein kinase</keyword>
<dbReference type="HAMAP" id="MF_00921">
    <property type="entry name" value="PDRP"/>
    <property type="match status" value="1"/>
</dbReference>
<dbReference type="AlphaFoldDB" id="A0A7H0H3V1"/>